<comment type="caution">
    <text evidence="3">The sequence shown here is derived from an EMBL/GenBank/DDBJ whole genome shotgun (WGS) entry which is preliminary data.</text>
</comment>
<gene>
    <name evidence="3" type="primary">arsC</name>
    <name evidence="3" type="ORF">Hs20B_04690</name>
</gene>
<dbReference type="CDD" id="cd16345">
    <property type="entry name" value="LMWP_ArsC"/>
    <property type="match status" value="1"/>
</dbReference>
<evidence type="ECO:0000256" key="1">
    <source>
        <dbReference type="ARBA" id="ARBA00022849"/>
    </source>
</evidence>
<dbReference type="SUPFAM" id="SSF52788">
    <property type="entry name" value="Phosphotyrosine protein phosphatases I"/>
    <property type="match status" value="1"/>
</dbReference>
<keyword evidence="4" id="KW-1185">Reference proteome</keyword>
<evidence type="ECO:0000259" key="2">
    <source>
        <dbReference type="SMART" id="SM00226"/>
    </source>
</evidence>
<reference evidence="3 4" key="1">
    <citation type="submission" date="2020-02" db="EMBL/GenBank/DDBJ databases">
        <title>Draft genome sequence of Lactococcus sp. Hs20B0-1.</title>
        <authorList>
            <person name="Noda S."/>
            <person name="Yuki M."/>
            <person name="Ohkuma M."/>
        </authorList>
    </citation>
    <scope>NUCLEOTIDE SEQUENCE [LARGE SCALE GENOMIC DNA]</scope>
    <source>
        <strain evidence="3 4">Hs20B0-1</strain>
    </source>
</reference>
<evidence type="ECO:0000313" key="3">
    <source>
        <dbReference type="EMBL" id="GFH40071.1"/>
    </source>
</evidence>
<dbReference type="SMART" id="SM00226">
    <property type="entry name" value="LMWPc"/>
    <property type="match status" value="1"/>
</dbReference>
<dbReference type="PANTHER" id="PTHR43428:SF1">
    <property type="entry name" value="ARSENATE REDUCTASE"/>
    <property type="match status" value="1"/>
</dbReference>
<dbReference type="Pfam" id="PF01451">
    <property type="entry name" value="LMWPc"/>
    <property type="match status" value="1"/>
</dbReference>
<evidence type="ECO:0000313" key="4">
    <source>
        <dbReference type="Proteomes" id="UP000475928"/>
    </source>
</evidence>
<name>A0A6A0B6C2_9LACT</name>
<dbReference type="Proteomes" id="UP000475928">
    <property type="component" value="Unassembled WGS sequence"/>
</dbReference>
<protein>
    <submittedName>
        <fullName evidence="3">Arsenate reductase (Thioredoxin)</fullName>
    </submittedName>
</protein>
<accession>A0A6A0B6C2</accession>
<organism evidence="3 4">
    <name type="scientific">Pseudolactococcus insecticola</name>
    <dbReference type="NCBI Taxonomy" id="2709158"/>
    <lineage>
        <taxon>Bacteria</taxon>
        <taxon>Bacillati</taxon>
        <taxon>Bacillota</taxon>
        <taxon>Bacilli</taxon>
        <taxon>Lactobacillales</taxon>
        <taxon>Streptococcaceae</taxon>
        <taxon>Pseudolactococcus</taxon>
    </lineage>
</organism>
<proteinExistence type="predicted"/>
<dbReference type="AlphaFoldDB" id="A0A6A0B6C2"/>
<dbReference type="InterPro" id="IPR036196">
    <property type="entry name" value="Ptyr_pPase_sf"/>
</dbReference>
<sequence>MAEGFARQFFDAESWEIRSAGVEQHGLNPRAVKVMLEKGIDISTHTSDLIDMAYFNTSDVIITLCGDALDKCPVIPASITHQHWDLTDPARATGSEEEILDAFRQTRDTISDLVKELL</sequence>
<dbReference type="PANTHER" id="PTHR43428">
    <property type="entry name" value="ARSENATE REDUCTASE"/>
    <property type="match status" value="1"/>
</dbReference>
<feature type="domain" description="Phosphotyrosine protein phosphatase I" evidence="2">
    <location>
        <begin position="1"/>
        <end position="118"/>
    </location>
</feature>
<dbReference type="Gene3D" id="3.40.50.2300">
    <property type="match status" value="1"/>
</dbReference>
<dbReference type="InterPro" id="IPR023485">
    <property type="entry name" value="Ptyr_pPase"/>
</dbReference>
<dbReference type="GO" id="GO:0046685">
    <property type="term" value="P:response to arsenic-containing substance"/>
    <property type="evidence" value="ECO:0007669"/>
    <property type="project" value="UniProtKB-KW"/>
</dbReference>
<keyword evidence="1" id="KW-0059">Arsenical resistance</keyword>
<dbReference type="EMBL" id="BLLH01000002">
    <property type="protein sequence ID" value="GFH40071.1"/>
    <property type="molecule type" value="Genomic_DNA"/>
</dbReference>